<dbReference type="GO" id="GO:0005524">
    <property type="term" value="F:ATP binding"/>
    <property type="evidence" value="ECO:0007669"/>
    <property type="project" value="UniProtKB-KW"/>
</dbReference>
<keyword evidence="8" id="KW-0547">Nucleotide-binding</keyword>
<keyword evidence="12" id="KW-0902">Two-component regulatory system</keyword>
<keyword evidence="7 15" id="KW-0812">Transmembrane</keyword>
<feature type="compositionally biased region" description="Low complexity" evidence="14">
    <location>
        <begin position="200"/>
        <end position="212"/>
    </location>
</feature>
<evidence type="ECO:0000256" key="4">
    <source>
        <dbReference type="ARBA" id="ARBA00022475"/>
    </source>
</evidence>
<keyword evidence="4" id="KW-1003">Cell membrane</keyword>
<accession>A0A653S051</accession>
<evidence type="ECO:0000259" key="17">
    <source>
        <dbReference type="PROSITE" id="PS50885"/>
    </source>
</evidence>
<dbReference type="SMART" id="SM00388">
    <property type="entry name" value="HisKA"/>
    <property type="match status" value="1"/>
</dbReference>
<organism evidence="18 19">
    <name type="scientific">Bacillus mycoides</name>
    <dbReference type="NCBI Taxonomy" id="1405"/>
    <lineage>
        <taxon>Bacteria</taxon>
        <taxon>Bacillati</taxon>
        <taxon>Bacillota</taxon>
        <taxon>Bacilli</taxon>
        <taxon>Bacillales</taxon>
        <taxon>Bacillaceae</taxon>
        <taxon>Bacillus</taxon>
        <taxon>Bacillus cereus group</taxon>
    </lineage>
</organism>
<dbReference type="InterPro" id="IPR003661">
    <property type="entry name" value="HisK_dim/P_dom"/>
</dbReference>
<evidence type="ECO:0000259" key="16">
    <source>
        <dbReference type="PROSITE" id="PS50109"/>
    </source>
</evidence>
<comment type="catalytic activity">
    <reaction evidence="1">
        <text>ATP + protein L-histidine = ADP + protein N-phospho-L-histidine.</text>
        <dbReference type="EC" id="2.7.13.3"/>
    </reaction>
</comment>
<dbReference type="SMART" id="SM00387">
    <property type="entry name" value="HATPase_c"/>
    <property type="match status" value="1"/>
</dbReference>
<dbReference type="GO" id="GO:0000155">
    <property type="term" value="F:phosphorelay sensor kinase activity"/>
    <property type="evidence" value="ECO:0007669"/>
    <property type="project" value="InterPro"/>
</dbReference>
<dbReference type="GO" id="GO:0030295">
    <property type="term" value="F:protein kinase activator activity"/>
    <property type="evidence" value="ECO:0007669"/>
    <property type="project" value="TreeGrafter"/>
</dbReference>
<gene>
    <name evidence="18" type="ORF">BACI71_110874</name>
</gene>
<evidence type="ECO:0000256" key="13">
    <source>
        <dbReference type="ARBA" id="ARBA00023136"/>
    </source>
</evidence>
<evidence type="ECO:0000313" key="18">
    <source>
        <dbReference type="EMBL" id="VXB58963.1"/>
    </source>
</evidence>
<dbReference type="FunFam" id="3.30.565.10:FF:000006">
    <property type="entry name" value="Sensor histidine kinase WalK"/>
    <property type="match status" value="1"/>
</dbReference>
<keyword evidence="11 15" id="KW-1133">Transmembrane helix</keyword>
<evidence type="ECO:0000256" key="5">
    <source>
        <dbReference type="ARBA" id="ARBA00022553"/>
    </source>
</evidence>
<protein>
    <recommendedName>
        <fullName evidence="3">histidine kinase</fullName>
        <ecNumber evidence="3">2.7.13.3</ecNumber>
    </recommendedName>
</protein>
<feature type="domain" description="HAMP" evidence="17">
    <location>
        <begin position="333"/>
        <end position="385"/>
    </location>
</feature>
<dbReference type="Pfam" id="PF00672">
    <property type="entry name" value="HAMP"/>
    <property type="match status" value="1"/>
</dbReference>
<evidence type="ECO:0000256" key="8">
    <source>
        <dbReference type="ARBA" id="ARBA00022741"/>
    </source>
</evidence>
<dbReference type="InterPro" id="IPR003660">
    <property type="entry name" value="HAMP_dom"/>
</dbReference>
<dbReference type="AlphaFoldDB" id="A0A653S051"/>
<keyword evidence="6" id="KW-0808">Transferase</keyword>
<evidence type="ECO:0000256" key="2">
    <source>
        <dbReference type="ARBA" id="ARBA00004651"/>
    </source>
</evidence>
<dbReference type="GO" id="GO:0000156">
    <property type="term" value="F:phosphorelay response regulator activity"/>
    <property type="evidence" value="ECO:0007669"/>
    <property type="project" value="TreeGrafter"/>
</dbReference>
<dbReference type="EC" id="2.7.13.3" evidence="3"/>
<dbReference type="InterPro" id="IPR036097">
    <property type="entry name" value="HisK_dim/P_sf"/>
</dbReference>
<dbReference type="SUPFAM" id="SSF55874">
    <property type="entry name" value="ATPase domain of HSP90 chaperone/DNA topoisomerase II/histidine kinase"/>
    <property type="match status" value="1"/>
</dbReference>
<evidence type="ECO:0000256" key="6">
    <source>
        <dbReference type="ARBA" id="ARBA00022679"/>
    </source>
</evidence>
<keyword evidence="10" id="KW-0067">ATP-binding</keyword>
<comment type="subcellular location">
    <subcellularLocation>
        <location evidence="2">Cell membrane</location>
        <topology evidence="2">Multi-pass membrane protein</topology>
    </subcellularLocation>
</comment>
<dbReference type="EMBL" id="CABWMC010000003">
    <property type="protein sequence ID" value="VXB58963.1"/>
    <property type="molecule type" value="Genomic_DNA"/>
</dbReference>
<dbReference type="InterPro" id="IPR005467">
    <property type="entry name" value="His_kinase_dom"/>
</dbReference>
<name>A0A653S051_BACMY</name>
<dbReference type="PANTHER" id="PTHR42878">
    <property type="entry name" value="TWO-COMPONENT HISTIDINE KINASE"/>
    <property type="match status" value="1"/>
</dbReference>
<dbReference type="InterPro" id="IPR003594">
    <property type="entry name" value="HATPase_dom"/>
</dbReference>
<dbReference type="Pfam" id="PF00512">
    <property type="entry name" value="HisKA"/>
    <property type="match status" value="1"/>
</dbReference>
<evidence type="ECO:0000256" key="14">
    <source>
        <dbReference type="SAM" id="MobiDB-lite"/>
    </source>
</evidence>
<feature type="domain" description="Histidine kinase" evidence="16">
    <location>
        <begin position="407"/>
        <end position="620"/>
    </location>
</feature>
<dbReference type="InterPro" id="IPR004358">
    <property type="entry name" value="Sig_transdc_His_kin-like_C"/>
</dbReference>
<dbReference type="GO" id="GO:0007234">
    <property type="term" value="P:osmosensory signaling via phosphorelay pathway"/>
    <property type="evidence" value="ECO:0007669"/>
    <property type="project" value="TreeGrafter"/>
</dbReference>
<dbReference type="SUPFAM" id="SSF158472">
    <property type="entry name" value="HAMP domain-like"/>
    <property type="match status" value="1"/>
</dbReference>
<dbReference type="InterPro" id="IPR050351">
    <property type="entry name" value="BphY/WalK/GraS-like"/>
</dbReference>
<dbReference type="Proteomes" id="UP000437562">
    <property type="component" value="Unassembled WGS sequence"/>
</dbReference>
<dbReference type="InterPro" id="IPR036890">
    <property type="entry name" value="HATPase_C_sf"/>
</dbReference>
<dbReference type="RefSeq" id="WP_159147199.1">
    <property type="nucleotide sequence ID" value="NZ_LR733376.1"/>
</dbReference>
<dbReference type="SMART" id="SM00304">
    <property type="entry name" value="HAMP"/>
    <property type="match status" value="1"/>
</dbReference>
<feature type="region of interest" description="Disordered" evidence="14">
    <location>
        <begin position="180"/>
        <end position="215"/>
    </location>
</feature>
<dbReference type="PROSITE" id="PS50109">
    <property type="entry name" value="HIS_KIN"/>
    <property type="match status" value="1"/>
</dbReference>
<sequence>MRKGIVLKLFTLTTALCMLILATIFIGQTIFFKQYYANRKVEDIKVNLDSFVKNYLNHAESAEEIQKLEQDFLSENNTWITTLDQNGNLKHADDFYFEVTIDRKQQKSFGQQIIMIPLYNLINIEEIDNKPSNQFLDQEINFSGVKKEDSFIPFSFALGKGNLSGSNKPLEKKISEIREEKEKKKADQEPLVKEKKQVTQEQAAQERANQEQGAKIDGRVTKVQLPDVKGPVNPIYKNSLFLDSIKEFQTDLLSKESNHIQYSTQIVDYEKNDIKYKLLIKPIKEKDGSIAYIYAMASLQPVDEAVQMVQDYYIYIVAFVVVLIFLASFYYSKQIAKPLLKINNTTKKIAHLDFTEKIPITSKDEIGDLSKNINTLSNKLHSHIGQLEQDIEKERKLENTRKEFIAGVSHELKTPLSIMKSCISILKDGVAEHKKDYYFQAMEKEVDKMDILILDMLELSKFESGTYNMKMDSFYIDGVIEEICEQLSSEIEKKELSVHKHICPAEVVGNQNRIEQVIVNFITNAIRYTPDKEDIIISTIDEKNYIKVCIENKGAHIEEEQLDKIWDRFYRVDAARKRSQGGTGLGLAISKNILELHNAEYGVKNTKDGVLFYFYLPKKA</sequence>
<dbReference type="GO" id="GO:0005886">
    <property type="term" value="C:plasma membrane"/>
    <property type="evidence" value="ECO:0007669"/>
    <property type="project" value="UniProtKB-SubCell"/>
</dbReference>
<reference evidence="18 19" key="1">
    <citation type="submission" date="2019-10" db="EMBL/GenBank/DDBJ databases">
        <authorList>
            <person name="Karimi E."/>
        </authorList>
    </citation>
    <scope>NUCLEOTIDE SEQUENCE [LARGE SCALE GENOMIC DNA]</scope>
    <source>
        <strain evidence="18">Bacillus sp. 71</strain>
    </source>
</reference>
<evidence type="ECO:0000313" key="19">
    <source>
        <dbReference type="Proteomes" id="UP000437562"/>
    </source>
</evidence>
<keyword evidence="13 15" id="KW-0472">Membrane</keyword>
<feature type="compositionally biased region" description="Basic and acidic residues" evidence="14">
    <location>
        <begin position="180"/>
        <end position="198"/>
    </location>
</feature>
<dbReference type="Gene3D" id="1.10.287.130">
    <property type="match status" value="1"/>
</dbReference>
<evidence type="ECO:0000256" key="12">
    <source>
        <dbReference type="ARBA" id="ARBA00023012"/>
    </source>
</evidence>
<feature type="transmembrane region" description="Helical" evidence="15">
    <location>
        <begin position="312"/>
        <end position="331"/>
    </location>
</feature>
<evidence type="ECO:0000256" key="9">
    <source>
        <dbReference type="ARBA" id="ARBA00022777"/>
    </source>
</evidence>
<evidence type="ECO:0000256" key="7">
    <source>
        <dbReference type="ARBA" id="ARBA00022692"/>
    </source>
</evidence>
<dbReference type="CDD" id="cd00082">
    <property type="entry name" value="HisKA"/>
    <property type="match status" value="1"/>
</dbReference>
<proteinExistence type="predicted"/>
<dbReference type="Gene3D" id="3.30.565.10">
    <property type="entry name" value="Histidine kinase-like ATPase, C-terminal domain"/>
    <property type="match status" value="1"/>
</dbReference>
<keyword evidence="5" id="KW-0597">Phosphoprotein</keyword>
<dbReference type="Gene3D" id="6.10.340.10">
    <property type="match status" value="1"/>
</dbReference>
<evidence type="ECO:0000256" key="11">
    <source>
        <dbReference type="ARBA" id="ARBA00022989"/>
    </source>
</evidence>
<evidence type="ECO:0000256" key="3">
    <source>
        <dbReference type="ARBA" id="ARBA00012438"/>
    </source>
</evidence>
<dbReference type="PRINTS" id="PR00344">
    <property type="entry name" value="BCTRLSENSOR"/>
</dbReference>
<keyword evidence="9" id="KW-0418">Kinase</keyword>
<dbReference type="FunFam" id="1.10.287.130:FF:000001">
    <property type="entry name" value="Two-component sensor histidine kinase"/>
    <property type="match status" value="1"/>
</dbReference>
<dbReference type="PANTHER" id="PTHR42878:SF3">
    <property type="entry name" value="HISTIDINE PROTEIN KINASE SAES"/>
    <property type="match status" value="1"/>
</dbReference>
<evidence type="ECO:0000256" key="1">
    <source>
        <dbReference type="ARBA" id="ARBA00000085"/>
    </source>
</evidence>
<dbReference type="Pfam" id="PF02518">
    <property type="entry name" value="HATPase_c"/>
    <property type="match status" value="1"/>
</dbReference>
<evidence type="ECO:0000256" key="10">
    <source>
        <dbReference type="ARBA" id="ARBA00022840"/>
    </source>
</evidence>
<evidence type="ECO:0000256" key="15">
    <source>
        <dbReference type="SAM" id="Phobius"/>
    </source>
</evidence>
<dbReference type="CDD" id="cd06225">
    <property type="entry name" value="HAMP"/>
    <property type="match status" value="1"/>
</dbReference>
<dbReference type="SUPFAM" id="SSF47384">
    <property type="entry name" value="Homodimeric domain of signal transducing histidine kinase"/>
    <property type="match status" value="1"/>
</dbReference>
<dbReference type="PROSITE" id="PS50885">
    <property type="entry name" value="HAMP"/>
    <property type="match status" value="1"/>
</dbReference>